<dbReference type="InterPro" id="IPR028043">
    <property type="entry name" value="PAAT-like"/>
</dbReference>
<dbReference type="PROSITE" id="PS51257">
    <property type="entry name" value="PROKAR_LIPOPROTEIN"/>
    <property type="match status" value="1"/>
</dbReference>
<dbReference type="AlphaFoldDB" id="A0A7J6ANS2"/>
<dbReference type="Proteomes" id="UP000593565">
    <property type="component" value="Unassembled WGS sequence"/>
</dbReference>
<comment type="caution">
    <text evidence="2">The sequence shown here is derived from an EMBL/GenBank/DDBJ whole genome shotgun (WGS) entry which is preliminary data.</text>
</comment>
<dbReference type="EMBL" id="JAAGNN010000009">
    <property type="protein sequence ID" value="KAF4084542.1"/>
    <property type="molecule type" value="Genomic_DNA"/>
</dbReference>
<keyword evidence="1" id="KW-0175">Coiled coil</keyword>
<feature type="coiled-coil region" evidence="1">
    <location>
        <begin position="372"/>
        <end position="399"/>
    </location>
</feature>
<evidence type="ECO:0000313" key="2">
    <source>
        <dbReference type="EMBL" id="KAF4084542.1"/>
    </source>
</evidence>
<reference evidence="2 3" key="1">
    <citation type="submission" date="2020-02" db="EMBL/GenBank/DDBJ databases">
        <title>A chromosome-scale genome assembly of the black bullhead catfish (Ameiurus melas).</title>
        <authorList>
            <person name="Wen M."/>
            <person name="Zham M."/>
            <person name="Cabau C."/>
            <person name="Klopp C."/>
            <person name="Donnadieu C."/>
            <person name="Roques C."/>
            <person name="Bouchez O."/>
            <person name="Lampietro C."/>
            <person name="Jouanno E."/>
            <person name="Herpin A."/>
            <person name="Louis A."/>
            <person name="Berthelot C."/>
            <person name="Parey E."/>
            <person name="Roest-Crollius H."/>
            <person name="Braasch I."/>
            <person name="Postlethwait J."/>
            <person name="Robinson-Rechavi M."/>
            <person name="Echchiki A."/>
            <person name="Begum T."/>
            <person name="Montfort J."/>
            <person name="Schartl M."/>
            <person name="Bobe J."/>
            <person name="Guiguen Y."/>
        </authorList>
    </citation>
    <scope>NUCLEOTIDE SEQUENCE [LARGE SCALE GENOMIC DNA]</scope>
    <source>
        <strain evidence="2">M_S1</strain>
        <tissue evidence="2">Blood</tissue>
    </source>
</reference>
<proteinExistence type="predicted"/>
<gene>
    <name evidence="2" type="ORF">AMELA_G00107430</name>
</gene>
<dbReference type="Pfam" id="PF14958">
    <property type="entry name" value="PAAT-like"/>
    <property type="match status" value="1"/>
</dbReference>
<name>A0A7J6ANS2_AMEME</name>
<sequence>MKAEVTYRLRMRVNGAHAQCAGVAWTSSGLSACVCAVSGATDHHNGLVSYTIIMMSSSNDAVVSTHTSWVCTSHTELREILITPQEDLITEAGLDASALCEPVRLERAEESSPCVITLLCRPDSGAVISSLQVASEARTIEVYSLSGDYCGTSRGEEDPRFQHRSGEDERPFYRSHLVLETPLPSCDVKLLSLGGRSAVGIRQVVVGLRFRPGAEFQPSSDAGIDLHRVQAMMEEMGSTLSPGAQSLMEMVQFQQKNKADVLGGFLPLLMGGGALACLAKGAKVTGDVGSDGALPGHQAGMFCANQRGVLDTVAGGPGGNQSPVSPDLLPMLQSVCGQVTQLRLDTLTSSEKKTNGEREDHTCCGGLEKVLEKVVEKRMHDLENRLKEHMDTRLDALQKRLELTLHQLAVVTSTTNPQ</sequence>
<protein>
    <submittedName>
        <fullName evidence="2">Uncharacterized protein</fullName>
    </submittedName>
</protein>
<evidence type="ECO:0000313" key="3">
    <source>
        <dbReference type="Proteomes" id="UP000593565"/>
    </source>
</evidence>
<organism evidence="2 3">
    <name type="scientific">Ameiurus melas</name>
    <name type="common">Black bullhead</name>
    <name type="synonym">Silurus melas</name>
    <dbReference type="NCBI Taxonomy" id="219545"/>
    <lineage>
        <taxon>Eukaryota</taxon>
        <taxon>Metazoa</taxon>
        <taxon>Chordata</taxon>
        <taxon>Craniata</taxon>
        <taxon>Vertebrata</taxon>
        <taxon>Euteleostomi</taxon>
        <taxon>Actinopterygii</taxon>
        <taxon>Neopterygii</taxon>
        <taxon>Teleostei</taxon>
        <taxon>Ostariophysi</taxon>
        <taxon>Siluriformes</taxon>
        <taxon>Ictaluridae</taxon>
        <taxon>Ameiurus</taxon>
    </lineage>
</organism>
<evidence type="ECO:0000256" key="1">
    <source>
        <dbReference type="SAM" id="Coils"/>
    </source>
</evidence>
<dbReference type="PANTHER" id="PTHR14787">
    <property type="entry name" value="C10ORF188 FAMILY MEMBER"/>
    <property type="match status" value="1"/>
</dbReference>
<keyword evidence="3" id="KW-1185">Reference proteome</keyword>
<dbReference type="PANTHER" id="PTHR14787:SF1">
    <property type="entry name" value="ATPASE PAAT"/>
    <property type="match status" value="1"/>
</dbReference>
<accession>A0A7J6ANS2</accession>